<name>A0A7S3GFQ0_9EUKA</name>
<accession>A0A7S3GFQ0</accession>
<dbReference type="InterPro" id="IPR002048">
    <property type="entry name" value="EF_hand_dom"/>
</dbReference>
<dbReference type="PANTHER" id="PTHR34524">
    <property type="entry name" value="CALCYPHOSIN"/>
    <property type="match status" value="1"/>
</dbReference>
<feature type="domain" description="EF-hand" evidence="6">
    <location>
        <begin position="82"/>
        <end position="117"/>
    </location>
</feature>
<dbReference type="Gene3D" id="1.10.238.10">
    <property type="entry name" value="EF-hand"/>
    <property type="match status" value="2"/>
</dbReference>
<keyword evidence="4" id="KW-0175">Coiled coil</keyword>
<evidence type="ECO:0000313" key="7">
    <source>
        <dbReference type="EMBL" id="CAE0264860.1"/>
    </source>
</evidence>
<dbReference type="InterPro" id="IPR018247">
    <property type="entry name" value="EF_Hand_1_Ca_BS"/>
</dbReference>
<gene>
    <name evidence="7" type="ORF">PBIL07802_LOCUS27193</name>
</gene>
<evidence type="ECO:0000256" key="1">
    <source>
        <dbReference type="ARBA" id="ARBA00022723"/>
    </source>
</evidence>
<dbReference type="GO" id="GO:0005509">
    <property type="term" value="F:calcium ion binding"/>
    <property type="evidence" value="ECO:0007669"/>
    <property type="project" value="InterPro"/>
</dbReference>
<feature type="domain" description="EF-hand" evidence="6">
    <location>
        <begin position="166"/>
        <end position="201"/>
    </location>
</feature>
<proteinExistence type="predicted"/>
<sequence length="586" mass="65740">MSCISNASSLAKGELAQRYKTMGFSDKKRLETFLETFKRKLSQKGAGQGDIKKVFQQFDADGNGSVSAQEFDNAMANLGFRLTPEDLSALFKLFDSNKKGIMHYEDFVSGLVPSVPGGKTAFEAQQEHAHRPAKVDEGIVEQKQIEMKKNLLVQMVRDKLQARIKTGPFQLRNSFKHFDKDGSGEIDLDEFECVLRDFGLEVKGKELETLFQYYDVDGNGGVDYYEFIDTMMPRDYSTKEHPLGSSILVKPYQLQGDGTQKSLEKRALSKVDKLRESLSSRDRLGSGKLSKRAFVEAMVEAPDFQFGMWEVEDALARVDMHEQYEVDYNEFLDRAVGEDHFLTGWKTEFLRPRHIRGSGDIVAWGGSMGKNESVKPRGKVAPPKIQNIVAGNKVNGLLEAIQDNTEVSLKARKFKKNPIVSKSELGASKRRINAPVPSDKDEMFAYGTRCPPSDDIGDVLRMNFQREFIHKRNQVEQRKLNLEKKRQRNFGGETKASLARRALARGESPLAIAISARSSPRSSLISTSPRPAWGSPLASARGASPLMVGVQGRTMKPGAKFQSKKEDAIKRQVEKLRREREAAQSH</sequence>
<dbReference type="InterPro" id="IPR011992">
    <property type="entry name" value="EF-hand-dom_pair"/>
</dbReference>
<feature type="coiled-coil region" evidence="4">
    <location>
        <begin position="559"/>
        <end position="586"/>
    </location>
</feature>
<dbReference type="SMART" id="SM00054">
    <property type="entry name" value="EFh"/>
    <property type="match status" value="5"/>
</dbReference>
<dbReference type="AlphaFoldDB" id="A0A7S3GFQ0"/>
<dbReference type="InterPro" id="IPR051581">
    <property type="entry name" value="Ca-bind"/>
</dbReference>
<evidence type="ECO:0000256" key="2">
    <source>
        <dbReference type="ARBA" id="ARBA00022737"/>
    </source>
</evidence>
<dbReference type="CDD" id="cd00051">
    <property type="entry name" value="EFh"/>
    <property type="match status" value="2"/>
</dbReference>
<dbReference type="PROSITE" id="PS00018">
    <property type="entry name" value="EF_HAND_1"/>
    <property type="match status" value="2"/>
</dbReference>
<evidence type="ECO:0000256" key="4">
    <source>
        <dbReference type="SAM" id="Coils"/>
    </source>
</evidence>
<dbReference type="PANTHER" id="PTHR34524:SF6">
    <property type="entry name" value="CALCYPHOSINE LIKE"/>
    <property type="match status" value="1"/>
</dbReference>
<organism evidence="7">
    <name type="scientific">Palpitomonas bilix</name>
    <dbReference type="NCBI Taxonomy" id="652834"/>
    <lineage>
        <taxon>Eukaryota</taxon>
        <taxon>Eukaryota incertae sedis</taxon>
    </lineage>
</organism>
<feature type="region of interest" description="Disordered" evidence="5">
    <location>
        <begin position="521"/>
        <end position="540"/>
    </location>
</feature>
<evidence type="ECO:0000259" key="6">
    <source>
        <dbReference type="PROSITE" id="PS50222"/>
    </source>
</evidence>
<feature type="compositionally biased region" description="Low complexity" evidence="5">
    <location>
        <begin position="521"/>
        <end position="530"/>
    </location>
</feature>
<protein>
    <recommendedName>
        <fullName evidence="6">EF-hand domain-containing protein</fullName>
    </recommendedName>
</protein>
<evidence type="ECO:0000256" key="5">
    <source>
        <dbReference type="SAM" id="MobiDB-lite"/>
    </source>
</evidence>
<dbReference type="PROSITE" id="PS50222">
    <property type="entry name" value="EF_HAND_2"/>
    <property type="match status" value="4"/>
</dbReference>
<evidence type="ECO:0000256" key="3">
    <source>
        <dbReference type="ARBA" id="ARBA00022837"/>
    </source>
</evidence>
<keyword evidence="3" id="KW-0106">Calcium</keyword>
<reference evidence="7" key="1">
    <citation type="submission" date="2021-01" db="EMBL/GenBank/DDBJ databases">
        <authorList>
            <person name="Corre E."/>
            <person name="Pelletier E."/>
            <person name="Niang G."/>
            <person name="Scheremetjew M."/>
            <person name="Finn R."/>
            <person name="Kale V."/>
            <person name="Holt S."/>
            <person name="Cochrane G."/>
            <person name="Meng A."/>
            <person name="Brown T."/>
            <person name="Cohen L."/>
        </authorList>
    </citation>
    <scope>NUCLEOTIDE SEQUENCE</scope>
    <source>
        <strain evidence="7">NIES-2562</strain>
    </source>
</reference>
<dbReference type="EMBL" id="HBIB01041576">
    <property type="protein sequence ID" value="CAE0264860.1"/>
    <property type="molecule type" value="Transcribed_RNA"/>
</dbReference>
<feature type="domain" description="EF-hand" evidence="6">
    <location>
        <begin position="46"/>
        <end position="81"/>
    </location>
</feature>
<keyword evidence="1" id="KW-0479">Metal-binding</keyword>
<dbReference type="Pfam" id="PF13499">
    <property type="entry name" value="EF-hand_7"/>
    <property type="match status" value="2"/>
</dbReference>
<dbReference type="SUPFAM" id="SSF47473">
    <property type="entry name" value="EF-hand"/>
    <property type="match status" value="1"/>
</dbReference>
<keyword evidence="2" id="KW-0677">Repeat</keyword>
<feature type="domain" description="EF-hand" evidence="6">
    <location>
        <begin position="202"/>
        <end position="237"/>
    </location>
</feature>